<evidence type="ECO:0000313" key="1">
    <source>
        <dbReference type="EMBL" id="CAI8589967.1"/>
    </source>
</evidence>
<name>A0AAV0Z0Z0_VICFA</name>
<protein>
    <recommendedName>
        <fullName evidence="3">Reverse transcriptase domain-containing protein</fullName>
    </recommendedName>
</protein>
<dbReference type="Proteomes" id="UP001157006">
    <property type="component" value="Chromosome 1L"/>
</dbReference>
<keyword evidence="2" id="KW-1185">Reference proteome</keyword>
<proteinExistence type="predicted"/>
<evidence type="ECO:0000313" key="2">
    <source>
        <dbReference type="Proteomes" id="UP001157006"/>
    </source>
</evidence>
<sequence>MKCCLAKCVSEKQFVFVENRSILDNAIMAIEIIHSLKRRTSGNKAHMALTIDISKTYVNSYRVEPIQPGRGLRQGDPLATIAKVSHLMELLHIYATTSDQEINMTKTGSYLGLPSMIGRTKQGWNLLTKLISLVSIFFKEMWSIGDGSNIKVLHEAWLRGNKEFWLGGPFSQVVNEILDVPLV</sequence>
<accession>A0AAV0Z0Z0</accession>
<organism evidence="1 2">
    <name type="scientific">Vicia faba</name>
    <name type="common">Broad bean</name>
    <name type="synonym">Faba vulgaris</name>
    <dbReference type="NCBI Taxonomy" id="3906"/>
    <lineage>
        <taxon>Eukaryota</taxon>
        <taxon>Viridiplantae</taxon>
        <taxon>Streptophyta</taxon>
        <taxon>Embryophyta</taxon>
        <taxon>Tracheophyta</taxon>
        <taxon>Spermatophyta</taxon>
        <taxon>Magnoliopsida</taxon>
        <taxon>eudicotyledons</taxon>
        <taxon>Gunneridae</taxon>
        <taxon>Pentapetalae</taxon>
        <taxon>rosids</taxon>
        <taxon>fabids</taxon>
        <taxon>Fabales</taxon>
        <taxon>Fabaceae</taxon>
        <taxon>Papilionoideae</taxon>
        <taxon>50 kb inversion clade</taxon>
        <taxon>NPAAA clade</taxon>
        <taxon>Hologalegina</taxon>
        <taxon>IRL clade</taxon>
        <taxon>Fabeae</taxon>
        <taxon>Vicia</taxon>
    </lineage>
</organism>
<evidence type="ECO:0008006" key="3">
    <source>
        <dbReference type="Google" id="ProtNLM"/>
    </source>
</evidence>
<gene>
    <name evidence="1" type="ORF">VFH_I419000</name>
</gene>
<dbReference type="EMBL" id="OX451736">
    <property type="protein sequence ID" value="CAI8589967.1"/>
    <property type="molecule type" value="Genomic_DNA"/>
</dbReference>
<dbReference type="AlphaFoldDB" id="A0AAV0Z0Z0"/>
<reference evidence="1 2" key="1">
    <citation type="submission" date="2023-01" db="EMBL/GenBank/DDBJ databases">
        <authorList>
            <person name="Kreplak J."/>
        </authorList>
    </citation>
    <scope>NUCLEOTIDE SEQUENCE [LARGE SCALE GENOMIC DNA]</scope>
</reference>